<protein>
    <submittedName>
        <fullName evidence="1">Uncharacterized protein</fullName>
    </submittedName>
</protein>
<evidence type="ECO:0000313" key="1">
    <source>
        <dbReference type="EMBL" id="KAK0143548.1"/>
    </source>
</evidence>
<proteinExistence type="predicted"/>
<comment type="caution">
    <text evidence="1">The sequence shown here is derived from an EMBL/GenBank/DDBJ whole genome shotgun (WGS) entry which is preliminary data.</text>
</comment>
<evidence type="ECO:0000313" key="2">
    <source>
        <dbReference type="Proteomes" id="UP001174136"/>
    </source>
</evidence>
<keyword evidence="2" id="KW-1185">Reference proteome</keyword>
<organism evidence="1 2">
    <name type="scientific">Merluccius polli</name>
    <name type="common">Benguela hake</name>
    <name type="synonym">Merluccius cadenati</name>
    <dbReference type="NCBI Taxonomy" id="89951"/>
    <lineage>
        <taxon>Eukaryota</taxon>
        <taxon>Metazoa</taxon>
        <taxon>Chordata</taxon>
        <taxon>Craniata</taxon>
        <taxon>Vertebrata</taxon>
        <taxon>Euteleostomi</taxon>
        <taxon>Actinopterygii</taxon>
        <taxon>Neopterygii</taxon>
        <taxon>Teleostei</taxon>
        <taxon>Neoteleostei</taxon>
        <taxon>Acanthomorphata</taxon>
        <taxon>Zeiogadaria</taxon>
        <taxon>Gadariae</taxon>
        <taxon>Gadiformes</taxon>
        <taxon>Gadoidei</taxon>
        <taxon>Merlucciidae</taxon>
        <taxon>Merluccius</taxon>
    </lineage>
</organism>
<sequence length="182" mass="20708">MSSKILSNFYRCTVESILTSSIRVWYGNCTAQDRKALQRVVKTAQHISGAAFHSLQDIYSTRVTRRAHNIIKDSTHPQHRLFTLLPSGRRYQSLRSRTTRMTNSFYPQAIRLSLRQTSLFPFSGDKLDLLFCTIWPAKEKSLSHGTVVAGVPKYLRAMWAMVKVHRGHSAAVTAADRCHSNQ</sequence>
<reference evidence="1" key="1">
    <citation type="journal article" date="2023" name="Front. Mar. Sci.">
        <title>A new Merluccius polli reference genome to investigate the effects of global change in West African waters.</title>
        <authorList>
            <person name="Mateo J.L."/>
            <person name="Blanco-Fernandez C."/>
            <person name="Garcia-Vazquez E."/>
            <person name="Machado-Schiaffino G."/>
        </authorList>
    </citation>
    <scope>NUCLEOTIDE SEQUENCE</scope>
    <source>
        <strain evidence="1">C29</strain>
        <tissue evidence="1">Fin</tissue>
    </source>
</reference>
<gene>
    <name evidence="1" type="ORF">N1851_018288</name>
</gene>
<dbReference type="AlphaFoldDB" id="A0AA47MNC1"/>
<dbReference type="Proteomes" id="UP001174136">
    <property type="component" value="Unassembled WGS sequence"/>
</dbReference>
<accession>A0AA47MNC1</accession>
<dbReference type="EMBL" id="JAOPHQ010003411">
    <property type="protein sequence ID" value="KAK0143548.1"/>
    <property type="molecule type" value="Genomic_DNA"/>
</dbReference>
<name>A0AA47MNC1_MERPO</name>